<dbReference type="EMBL" id="ABJB010649778">
    <property type="status" value="NOT_ANNOTATED_CDS"/>
    <property type="molecule type" value="Genomic_DNA"/>
</dbReference>
<organism>
    <name type="scientific">Ixodes scapularis</name>
    <name type="common">Black-legged tick</name>
    <name type="synonym">Deer tick</name>
    <dbReference type="NCBI Taxonomy" id="6945"/>
    <lineage>
        <taxon>Eukaryota</taxon>
        <taxon>Metazoa</taxon>
        <taxon>Ecdysozoa</taxon>
        <taxon>Arthropoda</taxon>
        <taxon>Chelicerata</taxon>
        <taxon>Arachnida</taxon>
        <taxon>Acari</taxon>
        <taxon>Parasitiformes</taxon>
        <taxon>Ixodida</taxon>
        <taxon>Ixodoidea</taxon>
        <taxon>Ixodidae</taxon>
        <taxon>Ixodinae</taxon>
        <taxon>Ixodes</taxon>
    </lineage>
</organism>
<reference evidence="2 4" key="1">
    <citation type="submission" date="2008-03" db="EMBL/GenBank/DDBJ databases">
        <title>Annotation of Ixodes scapularis.</title>
        <authorList>
            <consortium name="Ixodes scapularis Genome Project Consortium"/>
            <person name="Caler E."/>
            <person name="Hannick L.I."/>
            <person name="Bidwell S."/>
            <person name="Joardar V."/>
            <person name="Thiagarajan M."/>
            <person name="Amedeo P."/>
            <person name="Galinsky K.J."/>
            <person name="Schobel S."/>
            <person name="Inman J."/>
            <person name="Hostetler J."/>
            <person name="Miller J."/>
            <person name="Hammond M."/>
            <person name="Megy K."/>
            <person name="Lawson D."/>
            <person name="Kodira C."/>
            <person name="Sutton G."/>
            <person name="Meyer J."/>
            <person name="Hill C.A."/>
            <person name="Birren B."/>
            <person name="Nene V."/>
            <person name="Collins F."/>
            <person name="Alarcon-Chaidez F."/>
            <person name="Wikel S."/>
            <person name="Strausberg R."/>
        </authorList>
    </citation>
    <scope>NUCLEOTIDE SEQUENCE [LARGE SCALE GENOMIC DNA]</scope>
    <source>
        <strain evidence="4">Wikel</strain>
        <strain evidence="2">Wikel colony</strain>
    </source>
</reference>
<dbReference type="AlphaFoldDB" id="B7PUE4"/>
<feature type="transmembrane region" description="Helical" evidence="1">
    <location>
        <begin position="48"/>
        <end position="69"/>
    </location>
</feature>
<keyword evidence="4" id="KW-1185">Reference proteome</keyword>
<dbReference type="EMBL" id="ABJB011033973">
    <property type="status" value="NOT_ANNOTATED_CDS"/>
    <property type="molecule type" value="Genomic_DNA"/>
</dbReference>
<dbReference type="PaxDb" id="6945-B7PUE4"/>
<reference evidence="3" key="2">
    <citation type="submission" date="2020-05" db="UniProtKB">
        <authorList>
            <consortium name="EnsemblMetazoa"/>
        </authorList>
    </citation>
    <scope>IDENTIFICATION</scope>
    <source>
        <strain evidence="3">wikel</strain>
    </source>
</reference>
<feature type="transmembrane region" description="Helical" evidence="1">
    <location>
        <begin position="106"/>
        <end position="123"/>
    </location>
</feature>
<evidence type="ECO:0000313" key="3">
    <source>
        <dbReference type="EnsemblMetazoa" id="ISCW019635-PA"/>
    </source>
</evidence>
<dbReference type="InParanoid" id="B7PUE4"/>
<dbReference type="Proteomes" id="UP000001555">
    <property type="component" value="Unassembled WGS sequence"/>
</dbReference>
<accession>B7PUE4</accession>
<evidence type="ECO:0000313" key="4">
    <source>
        <dbReference type="Proteomes" id="UP000001555"/>
    </source>
</evidence>
<dbReference type="HOGENOM" id="CLU_765674_0_0_1"/>
<sequence length="362" mass="38349">MYSLVAVQQLCMLLGPWLSALVQPLRLVKPLVIVALVSAEMSCLAKIWGFYGTASVVQGLFLSALVACLNPAAQPAALDLWQHYACQIAWTAAAVAVDLFRFSLAMVYGMAACAYLQAAILVARKLSPPQHLAPSRRAESGWSLEARLKCLAAHIEDTALLARAVSDVCIDAVAILTRAAFPGLVLESCASLLDSPGMLFVVRLCVERAGSRHGLWASQSGCWGVTSWGLPSRVLGYALAVVSMALYFGTANSALDVCTSHFLVAYAVALAAASEPPAPPWHTTAGGLLSSGLLLWGCGGDASFDAALGWSSVLLCVGLLSTLAGALAQVGGYLRWRLRTLRNCFTSWATIRCSRLWAPVHD</sequence>
<dbReference type="EMBL" id="DS792129">
    <property type="protein sequence ID" value="EEC10216.1"/>
    <property type="molecule type" value="Genomic_DNA"/>
</dbReference>
<gene>
    <name evidence="2" type="ORF">IscW_ISCW019635</name>
</gene>
<evidence type="ECO:0000313" key="2">
    <source>
        <dbReference type="EMBL" id="EEC10216.1"/>
    </source>
</evidence>
<dbReference type="VEuPathDB" id="VectorBase:ISCW019635"/>
<feature type="transmembrane region" description="Helical" evidence="1">
    <location>
        <begin position="234"/>
        <end position="255"/>
    </location>
</feature>
<dbReference type="EMBL" id="ABJB010690965">
    <property type="status" value="NOT_ANNOTATED_CDS"/>
    <property type="molecule type" value="Genomic_DNA"/>
</dbReference>
<keyword evidence="1" id="KW-0472">Membrane</keyword>
<dbReference type="EnsemblMetazoa" id="ISCW019635-RA">
    <property type="protein sequence ID" value="ISCW019635-PA"/>
    <property type="gene ID" value="ISCW019635"/>
</dbReference>
<keyword evidence="1" id="KW-1133">Transmembrane helix</keyword>
<dbReference type="VEuPathDB" id="VectorBase:ISCI019635"/>
<feature type="transmembrane region" description="Helical" evidence="1">
    <location>
        <begin position="310"/>
        <end position="334"/>
    </location>
</feature>
<name>B7PUE4_IXOSC</name>
<keyword evidence="1" id="KW-0812">Transmembrane</keyword>
<protein>
    <submittedName>
        <fullName evidence="2 3">Uncharacterized protein</fullName>
    </submittedName>
</protein>
<evidence type="ECO:0000256" key="1">
    <source>
        <dbReference type="SAM" id="Phobius"/>
    </source>
</evidence>
<proteinExistence type="predicted"/>